<dbReference type="InterPro" id="IPR036866">
    <property type="entry name" value="RibonucZ/Hydroxyglut_hydro"/>
</dbReference>
<feature type="domain" description="Metallo-beta-lactamase" evidence="2">
    <location>
        <begin position="13"/>
        <end position="231"/>
    </location>
</feature>
<dbReference type="PANTHER" id="PTHR11203">
    <property type="entry name" value="CLEAVAGE AND POLYADENYLATION SPECIFICITY FACTOR FAMILY MEMBER"/>
    <property type="match status" value="1"/>
</dbReference>
<dbReference type="Pfam" id="PF07521">
    <property type="entry name" value="RMMBL"/>
    <property type="match status" value="1"/>
</dbReference>
<dbReference type="InterPro" id="IPR022712">
    <property type="entry name" value="Beta_Casp"/>
</dbReference>
<keyword evidence="1" id="KW-0378">Hydrolase</keyword>
<dbReference type="Proteomes" id="UP000033966">
    <property type="component" value="Unassembled WGS sequence"/>
</dbReference>
<sequence>MKLTFYGGAKAVTGANYLLESGSTKILIDCGMPQGGSESQEIHDFLYDPHTIDGVCITHGHIDHTGRLPQLVKKGFSGKIFSTPPTKKIAELLLFDSEHVLREHAKKEGKPTLYDKSDVIKTLGLWETMYYGKEFTIGDFTVKLINAGHVLGSSSILIKAEGKTIVFSGDLGNALMPFLKRTEYPGNVDYALIESTYGDRLHEDVEKRKDLLENAIEEVSARGGVLMIPSFALERTQEMMFEINELVEHKRIPNIPIFIDSPLAIRLTEIFKEYMNDSVYFSEAAVKLVKEGDKIFDFHGLHITLRSNDSKKIRGVPPPKVIIAGSGMSQGGRILFHEKEYLPEEKNAILFIGYQAEGTLGRAIAEGARTVKIRDEEISVRCEVRSISGYSAHADQAQLMKWAGSLQGSIKKLFVVQGEEAAANTLAVKIRDELAIDTKVPSSGESMVL</sequence>
<proteinExistence type="predicted"/>
<evidence type="ECO:0000256" key="1">
    <source>
        <dbReference type="ARBA" id="ARBA00022801"/>
    </source>
</evidence>
<dbReference type="AlphaFoldDB" id="A0A0G1P464"/>
<protein>
    <submittedName>
        <fullName evidence="4">RNA-metabolising metallo-beta-lactamase</fullName>
    </submittedName>
</protein>
<dbReference type="InterPro" id="IPR011108">
    <property type="entry name" value="RMMBL"/>
</dbReference>
<evidence type="ECO:0000313" key="4">
    <source>
        <dbReference type="EMBL" id="KKT91194.1"/>
    </source>
</evidence>
<gene>
    <name evidence="4" type="ORF">UW92_C0016G0003</name>
</gene>
<dbReference type="SMART" id="SM00849">
    <property type="entry name" value="Lactamase_B"/>
    <property type="match status" value="1"/>
</dbReference>
<evidence type="ECO:0000259" key="2">
    <source>
        <dbReference type="SMART" id="SM00849"/>
    </source>
</evidence>
<reference evidence="4 5" key="1">
    <citation type="journal article" date="2015" name="Nature">
        <title>rRNA introns, odd ribosomes, and small enigmatic genomes across a large radiation of phyla.</title>
        <authorList>
            <person name="Brown C.T."/>
            <person name="Hug L.A."/>
            <person name="Thomas B.C."/>
            <person name="Sharon I."/>
            <person name="Castelle C.J."/>
            <person name="Singh A."/>
            <person name="Wilkins M.J."/>
            <person name="Williams K.H."/>
            <person name="Banfield J.F."/>
        </authorList>
    </citation>
    <scope>NUCLEOTIDE SEQUENCE [LARGE SCALE GENOMIC DNA]</scope>
</reference>
<evidence type="ECO:0000313" key="5">
    <source>
        <dbReference type="Proteomes" id="UP000033966"/>
    </source>
</evidence>
<dbReference type="PANTHER" id="PTHR11203:SF37">
    <property type="entry name" value="INTEGRATOR COMPLEX SUBUNIT 11"/>
    <property type="match status" value="1"/>
</dbReference>
<dbReference type="SMART" id="SM01027">
    <property type="entry name" value="Beta-Casp"/>
    <property type="match status" value="1"/>
</dbReference>
<dbReference type="Pfam" id="PF00753">
    <property type="entry name" value="Lactamase_B"/>
    <property type="match status" value="1"/>
</dbReference>
<dbReference type="PATRIC" id="fig|1618662.3.peg.338"/>
<dbReference type="InterPro" id="IPR001279">
    <property type="entry name" value="Metallo-B-lactamas"/>
</dbReference>
<dbReference type="Pfam" id="PF10996">
    <property type="entry name" value="Beta-Casp"/>
    <property type="match status" value="1"/>
</dbReference>
<dbReference type="InterPro" id="IPR050698">
    <property type="entry name" value="MBL"/>
</dbReference>
<dbReference type="GO" id="GO:0016787">
    <property type="term" value="F:hydrolase activity"/>
    <property type="evidence" value="ECO:0007669"/>
    <property type="project" value="UniProtKB-KW"/>
</dbReference>
<dbReference type="SUPFAM" id="SSF56281">
    <property type="entry name" value="Metallo-hydrolase/oxidoreductase"/>
    <property type="match status" value="1"/>
</dbReference>
<evidence type="ECO:0000259" key="3">
    <source>
        <dbReference type="SMART" id="SM01027"/>
    </source>
</evidence>
<dbReference type="Gene3D" id="3.40.50.10890">
    <property type="match status" value="1"/>
</dbReference>
<dbReference type="CDD" id="cd16295">
    <property type="entry name" value="TTHA0252-CPSF-like_MBL-fold"/>
    <property type="match status" value="1"/>
</dbReference>
<dbReference type="EMBL" id="LCKF01000016">
    <property type="protein sequence ID" value="KKT91194.1"/>
    <property type="molecule type" value="Genomic_DNA"/>
</dbReference>
<dbReference type="GO" id="GO:0004521">
    <property type="term" value="F:RNA endonuclease activity"/>
    <property type="evidence" value="ECO:0007669"/>
    <property type="project" value="TreeGrafter"/>
</dbReference>
<name>A0A0G1P464_9BACT</name>
<dbReference type="Gene3D" id="3.60.15.10">
    <property type="entry name" value="Ribonuclease Z/Hydroxyacylglutathione hydrolase-like"/>
    <property type="match status" value="1"/>
</dbReference>
<organism evidence="4 5">
    <name type="scientific">Candidatus Jorgensenbacteria bacterium GW2011_GWA2_45_13</name>
    <dbReference type="NCBI Taxonomy" id="1618662"/>
    <lineage>
        <taxon>Bacteria</taxon>
        <taxon>Candidatus Joergenseniibacteriota</taxon>
    </lineage>
</organism>
<comment type="caution">
    <text evidence="4">The sequence shown here is derived from an EMBL/GenBank/DDBJ whole genome shotgun (WGS) entry which is preliminary data.</text>
</comment>
<accession>A0A0G1P464</accession>
<feature type="domain" description="Beta-Casp" evidence="3">
    <location>
        <begin position="236"/>
        <end position="364"/>
    </location>
</feature>